<evidence type="ECO:0000259" key="12">
    <source>
        <dbReference type="Pfam" id="PF01266"/>
    </source>
</evidence>
<feature type="domain" description="FAD dependent oxidoreductase" evidence="12">
    <location>
        <begin position="117"/>
        <end position="493"/>
    </location>
</feature>
<dbReference type="InterPro" id="IPR036188">
    <property type="entry name" value="FAD/NAD-bd_sf"/>
</dbReference>
<evidence type="ECO:0000256" key="2">
    <source>
        <dbReference type="ARBA" id="ARBA00004173"/>
    </source>
</evidence>
<dbReference type="Proteomes" id="UP000007014">
    <property type="component" value="Chromosome 12"/>
</dbReference>
<dbReference type="InterPro" id="IPR038299">
    <property type="entry name" value="DAO_C_sf"/>
</dbReference>
<dbReference type="Pfam" id="PF16901">
    <property type="entry name" value="DAO_C"/>
    <property type="match status" value="1"/>
</dbReference>
<dbReference type="PANTHER" id="PTHR11985:SF15">
    <property type="entry name" value="GLYCEROL-3-PHOSPHATE DEHYDROGENASE, MITOCHONDRIAL"/>
    <property type="match status" value="1"/>
</dbReference>
<organism evidence="14 15">
    <name type="scientific">Cyanidioschyzon merolae (strain NIES-3377 / 10D)</name>
    <name type="common">Unicellular red alga</name>
    <dbReference type="NCBI Taxonomy" id="280699"/>
    <lineage>
        <taxon>Eukaryota</taxon>
        <taxon>Rhodophyta</taxon>
        <taxon>Bangiophyceae</taxon>
        <taxon>Cyanidiales</taxon>
        <taxon>Cyanidiaceae</taxon>
        <taxon>Cyanidioschyzon</taxon>
    </lineage>
</organism>
<dbReference type="PROSITE" id="PS00977">
    <property type="entry name" value="FAD_G3PDH_1"/>
    <property type="match status" value="1"/>
</dbReference>
<keyword evidence="15" id="KW-1185">Reference proteome</keyword>
<evidence type="ECO:0000313" key="15">
    <source>
        <dbReference type="Proteomes" id="UP000007014"/>
    </source>
</evidence>
<dbReference type="FunFam" id="1.10.8.870:FF:000004">
    <property type="entry name" value="Glycerol-3-phosphate dehydrogenase"/>
    <property type="match status" value="1"/>
</dbReference>
<evidence type="ECO:0000256" key="3">
    <source>
        <dbReference type="ARBA" id="ARBA00005157"/>
    </source>
</evidence>
<evidence type="ECO:0000256" key="1">
    <source>
        <dbReference type="ARBA" id="ARBA00001974"/>
    </source>
</evidence>
<dbReference type="Gene3D" id="1.10.8.870">
    <property type="entry name" value="Alpha-glycerophosphate oxidase, cap domain"/>
    <property type="match status" value="1"/>
</dbReference>
<sequence length="689" mass="75585">MMPCVRMRRSFSKIALCSAAAFVSSATVLLLGGYDSRWYTPLVARAHSASVASVDHGPLPVLETPPRRHAQLRVLKESGMRYESVQKRKAEAGGDGSSKEAMSAVVPSALPEDGLFDILVVGGGATGSGVALDATLRGLRVALVERNDFASGTSSRSTKLIHGGVRYLEKAFFRADPAQLKLVFEALHERAIMLRQAPHLTQPLPTILPCYKWWEIPFYWAGLKAYDFLAIAGNGALYMSKFLSAAEARRQFPTLSARRGRDGATLKGSIVYYDGQMDDARFNVTLAVTAALHGAVIANHTEVSGLIKDASTGKVIGATVRDRFTGEEFPVYARVIVNATGPFADRIRAMDEGPEALGPQRMIVPSSGVHVTLPSYYSPEGMGLIVPKTRDGRVVFMLPWLGSTIAGTTDSSTEITDMPRPHEAEIEFILDALRDYLNVEVRRKDVQSAWSGIRPLAIDPKAKDTQNILREHTVHVSGSGLLTIAGGKWTTYRKMAQDTVDTAIKVAMLESRVKHKCLTEKVILTGGHTYDPSYFAFLTQHYERVKYSVSKGAKLQTTTLDVDIAQHLARAYGDQAYKICDIASREDAGYGKRIAHGYPYIEAEVVYAAENEYCETAQDFLARRSRLAFLNARAAKEALPRIAEILAEIHGWSRTRLQTEMKEAMEFLETFESGRTTGEVGEQVEAVAA</sequence>
<comment type="catalytic activity">
    <reaction evidence="11">
        <text>a quinone + sn-glycerol 3-phosphate = dihydroxyacetone phosphate + a quinol</text>
        <dbReference type="Rhea" id="RHEA:18977"/>
        <dbReference type="ChEBI" id="CHEBI:24646"/>
        <dbReference type="ChEBI" id="CHEBI:57597"/>
        <dbReference type="ChEBI" id="CHEBI:57642"/>
        <dbReference type="ChEBI" id="CHEBI:132124"/>
        <dbReference type="EC" id="1.1.5.3"/>
    </reaction>
</comment>
<protein>
    <recommendedName>
        <fullName evidence="5 11">Glycerol-3-phosphate dehydrogenase</fullName>
        <ecNumber evidence="5 11">1.1.5.3</ecNumber>
    </recommendedName>
</protein>
<dbReference type="PROSITE" id="PS00978">
    <property type="entry name" value="FAD_G3PDH_2"/>
    <property type="match status" value="1"/>
</dbReference>
<dbReference type="eggNOG" id="KOG0042">
    <property type="taxonomic scope" value="Eukaryota"/>
</dbReference>
<comment type="similarity">
    <text evidence="4 11">Belongs to the FAD-dependent glycerol-3-phosphate dehydrogenase family.</text>
</comment>
<evidence type="ECO:0000256" key="10">
    <source>
        <dbReference type="ARBA" id="ARBA00023128"/>
    </source>
</evidence>
<evidence type="ECO:0000256" key="8">
    <source>
        <dbReference type="ARBA" id="ARBA00022946"/>
    </source>
</evidence>
<evidence type="ECO:0000256" key="4">
    <source>
        <dbReference type="ARBA" id="ARBA00007330"/>
    </source>
</evidence>
<dbReference type="PANTHER" id="PTHR11985">
    <property type="entry name" value="GLYCEROL-3-PHOSPHATE DEHYDROGENASE"/>
    <property type="match status" value="1"/>
</dbReference>
<evidence type="ECO:0000313" key="14">
    <source>
        <dbReference type="EMBL" id="BAM80805.1"/>
    </source>
</evidence>
<dbReference type="KEGG" id="cme:CYME_CML209C"/>
<dbReference type="GeneID" id="16994620"/>
<dbReference type="InterPro" id="IPR031656">
    <property type="entry name" value="DAO_C"/>
</dbReference>
<dbReference type="GO" id="GO:0006072">
    <property type="term" value="P:glycerol-3-phosphate metabolic process"/>
    <property type="evidence" value="ECO:0007669"/>
    <property type="project" value="UniProtKB-UniRule"/>
</dbReference>
<dbReference type="InterPro" id="IPR000447">
    <property type="entry name" value="G3P_DH_FAD-dep"/>
</dbReference>
<dbReference type="AlphaFoldDB" id="M1V5K0"/>
<dbReference type="Pfam" id="PF01266">
    <property type="entry name" value="DAO"/>
    <property type="match status" value="1"/>
</dbReference>
<keyword evidence="7" id="KW-0274">FAD</keyword>
<gene>
    <name evidence="14" type="ORF">CYME_CML209C</name>
</gene>
<feature type="domain" description="Alpha-glycerophosphate oxidase C-terminal" evidence="13">
    <location>
        <begin position="517"/>
        <end position="656"/>
    </location>
</feature>
<comment type="subcellular location">
    <subcellularLocation>
        <location evidence="2">Mitochondrion</location>
    </subcellularLocation>
</comment>
<keyword evidence="6 11" id="KW-0285">Flavoprotein</keyword>
<dbReference type="GO" id="GO:0004368">
    <property type="term" value="F:glycerol-3-phosphate dehydrogenase (quinone) activity"/>
    <property type="evidence" value="ECO:0007669"/>
    <property type="project" value="UniProtKB-EC"/>
</dbReference>
<dbReference type="EC" id="1.1.5.3" evidence="5 11"/>
<dbReference type="GO" id="GO:0005739">
    <property type="term" value="C:mitochondrion"/>
    <property type="evidence" value="ECO:0007669"/>
    <property type="project" value="UniProtKB-SubCell"/>
</dbReference>
<dbReference type="OrthoDB" id="264015at2759"/>
<proteinExistence type="inferred from homology"/>
<dbReference type="SUPFAM" id="SSF51905">
    <property type="entry name" value="FAD/NAD(P)-binding domain"/>
    <property type="match status" value="1"/>
</dbReference>
<keyword evidence="10" id="KW-0496">Mitochondrion</keyword>
<dbReference type="InterPro" id="IPR006076">
    <property type="entry name" value="FAD-dep_OxRdtase"/>
</dbReference>
<dbReference type="Gene3D" id="3.30.9.10">
    <property type="entry name" value="D-Amino Acid Oxidase, subunit A, domain 2"/>
    <property type="match status" value="1"/>
</dbReference>
<evidence type="ECO:0000256" key="5">
    <source>
        <dbReference type="ARBA" id="ARBA00013029"/>
    </source>
</evidence>
<evidence type="ECO:0000256" key="9">
    <source>
        <dbReference type="ARBA" id="ARBA00023002"/>
    </source>
</evidence>
<comment type="cofactor">
    <cofactor evidence="1 11">
        <name>FAD</name>
        <dbReference type="ChEBI" id="CHEBI:57692"/>
    </cofactor>
</comment>
<dbReference type="EMBL" id="AP006494">
    <property type="protein sequence ID" value="BAM80805.1"/>
    <property type="molecule type" value="Genomic_DNA"/>
</dbReference>
<reference evidence="14 15" key="2">
    <citation type="journal article" date="2007" name="BMC Biol.">
        <title>A 100%-complete sequence reveals unusually simple genomic features in the hot-spring red alga Cyanidioschyzon merolae.</title>
        <authorList>
            <person name="Nozaki H."/>
            <person name="Takano H."/>
            <person name="Misumi O."/>
            <person name="Terasawa K."/>
            <person name="Matsuzaki M."/>
            <person name="Maruyama S."/>
            <person name="Nishida K."/>
            <person name="Yagisawa F."/>
            <person name="Yoshida Y."/>
            <person name="Fujiwara T."/>
            <person name="Takio S."/>
            <person name="Tamura K."/>
            <person name="Chung S.J."/>
            <person name="Nakamura S."/>
            <person name="Kuroiwa H."/>
            <person name="Tanaka K."/>
            <person name="Sato N."/>
            <person name="Kuroiwa T."/>
        </authorList>
    </citation>
    <scope>NUCLEOTIDE SEQUENCE [LARGE SCALE GENOMIC DNA]</scope>
    <source>
        <strain evidence="14 15">10D</strain>
    </source>
</reference>
<evidence type="ECO:0000256" key="6">
    <source>
        <dbReference type="ARBA" id="ARBA00022630"/>
    </source>
</evidence>
<comment type="pathway">
    <text evidence="3">Polyol metabolism; glycerol degradation via glycerol kinase pathway; glycerone phosphate from sn-glycerol 3-phosphate (anaerobic route): step 1/1.</text>
</comment>
<evidence type="ECO:0000256" key="7">
    <source>
        <dbReference type="ARBA" id="ARBA00022827"/>
    </source>
</evidence>
<evidence type="ECO:0000259" key="13">
    <source>
        <dbReference type="Pfam" id="PF16901"/>
    </source>
</evidence>
<dbReference type="Gene3D" id="3.50.50.60">
    <property type="entry name" value="FAD/NAD(P)-binding domain"/>
    <property type="match status" value="1"/>
</dbReference>
<keyword evidence="9 11" id="KW-0560">Oxidoreductase</keyword>
<dbReference type="RefSeq" id="XP_005536841.1">
    <property type="nucleotide sequence ID" value="XM_005536784.1"/>
</dbReference>
<accession>M1V5K0</accession>
<keyword evidence="8" id="KW-0809">Transit peptide</keyword>
<name>M1V5K0_CYAM1</name>
<dbReference type="SUPFAM" id="SSF54373">
    <property type="entry name" value="FAD-linked reductases, C-terminal domain"/>
    <property type="match status" value="1"/>
</dbReference>
<dbReference type="STRING" id="280699.M1V5K0"/>
<reference evidence="14 15" key="1">
    <citation type="journal article" date="2004" name="Nature">
        <title>Genome sequence of the ultrasmall unicellular red alga Cyanidioschyzon merolae 10D.</title>
        <authorList>
            <person name="Matsuzaki M."/>
            <person name="Misumi O."/>
            <person name="Shin-i T."/>
            <person name="Maruyama S."/>
            <person name="Takahara M."/>
            <person name="Miyagishima S."/>
            <person name="Mori T."/>
            <person name="Nishida K."/>
            <person name="Yagisawa F."/>
            <person name="Nishida K."/>
            <person name="Yoshida Y."/>
            <person name="Nishimura Y."/>
            <person name="Nakao S."/>
            <person name="Kobayashi T."/>
            <person name="Momoyama Y."/>
            <person name="Higashiyama T."/>
            <person name="Minoda A."/>
            <person name="Sano M."/>
            <person name="Nomoto H."/>
            <person name="Oishi K."/>
            <person name="Hayashi H."/>
            <person name="Ohta F."/>
            <person name="Nishizaka S."/>
            <person name="Haga S."/>
            <person name="Miura S."/>
            <person name="Morishita T."/>
            <person name="Kabeya Y."/>
            <person name="Terasawa K."/>
            <person name="Suzuki Y."/>
            <person name="Ishii Y."/>
            <person name="Asakawa S."/>
            <person name="Takano H."/>
            <person name="Ohta N."/>
            <person name="Kuroiwa H."/>
            <person name="Tanaka K."/>
            <person name="Shimizu N."/>
            <person name="Sugano S."/>
            <person name="Sato N."/>
            <person name="Nozaki H."/>
            <person name="Ogasawara N."/>
            <person name="Kohara Y."/>
            <person name="Kuroiwa T."/>
        </authorList>
    </citation>
    <scope>NUCLEOTIDE SEQUENCE [LARGE SCALE GENOMIC DNA]</scope>
    <source>
        <strain evidence="14 15">10D</strain>
    </source>
</reference>
<dbReference type="PRINTS" id="PR01001">
    <property type="entry name" value="FADG3PDH"/>
</dbReference>
<evidence type="ECO:0000256" key="11">
    <source>
        <dbReference type="RuleBase" id="RU361217"/>
    </source>
</evidence>